<name>A0A848GWM0_9BURK</name>
<protein>
    <recommendedName>
        <fullName evidence="3">Ava_C0101 and related proteins</fullName>
    </recommendedName>
</protein>
<accession>A0A848GWM0</accession>
<organism evidence="1 2">
    <name type="scientific">Ramlibacter agri</name>
    <dbReference type="NCBI Taxonomy" id="2728837"/>
    <lineage>
        <taxon>Bacteria</taxon>
        <taxon>Pseudomonadati</taxon>
        <taxon>Pseudomonadota</taxon>
        <taxon>Betaproteobacteria</taxon>
        <taxon>Burkholderiales</taxon>
        <taxon>Comamonadaceae</taxon>
        <taxon>Ramlibacter</taxon>
    </lineage>
</organism>
<evidence type="ECO:0000313" key="1">
    <source>
        <dbReference type="EMBL" id="NML43056.1"/>
    </source>
</evidence>
<dbReference type="EMBL" id="JABBFX010000001">
    <property type="protein sequence ID" value="NML43056.1"/>
    <property type="molecule type" value="Genomic_DNA"/>
</dbReference>
<comment type="caution">
    <text evidence="1">The sequence shown here is derived from an EMBL/GenBank/DDBJ whole genome shotgun (WGS) entry which is preliminary data.</text>
</comment>
<evidence type="ECO:0000313" key="2">
    <source>
        <dbReference type="Proteomes" id="UP000541185"/>
    </source>
</evidence>
<sequence>MNSAWPPLPFEPWQDTHAGLHRWLQVVGKLKLACTPWTNHSWHVALALTARGLSTGPLACGERFFQVDFDFLTHRLLVQASDGGSAAVPLEAQSVARFHGGVQQALDSLGLAVAISPAPCEIPDALPFAQDEAPRPYDADAVQRYWRILLQAERVLRIFRTRFTGKCSPVHFFWGAADLAVTRFSGRRAPAHPGGVPALADWVVREAYSHEVSSAGFWAGAGLGYPAFYSYAYPEPVGFADWKVGPAGAFYSAQLREFILPYDVVREAENPDETLLAFLQSAYDAAADLGKWDRESLECDLP</sequence>
<proteinExistence type="predicted"/>
<keyword evidence="2" id="KW-1185">Reference proteome</keyword>
<dbReference type="InterPro" id="IPR046038">
    <property type="entry name" value="DUF5996"/>
</dbReference>
<gene>
    <name evidence="1" type="ORF">HHL11_04785</name>
</gene>
<evidence type="ECO:0008006" key="3">
    <source>
        <dbReference type="Google" id="ProtNLM"/>
    </source>
</evidence>
<dbReference type="AlphaFoldDB" id="A0A848GWM0"/>
<reference evidence="1 2" key="1">
    <citation type="submission" date="2020-04" db="EMBL/GenBank/DDBJ databases">
        <title>Ramlibacter sp. G-1-2-2 isolated from soil.</title>
        <authorList>
            <person name="Dahal R.H."/>
        </authorList>
    </citation>
    <scope>NUCLEOTIDE SEQUENCE [LARGE SCALE GENOMIC DNA]</scope>
    <source>
        <strain evidence="1 2">G-1-2-2</strain>
    </source>
</reference>
<dbReference type="Proteomes" id="UP000541185">
    <property type="component" value="Unassembled WGS sequence"/>
</dbReference>
<dbReference type="Pfam" id="PF19459">
    <property type="entry name" value="DUF5996"/>
    <property type="match status" value="1"/>
</dbReference>
<dbReference type="RefSeq" id="WP_169417295.1">
    <property type="nucleotide sequence ID" value="NZ_JABBFX010000001.1"/>
</dbReference>